<sequence>MPLVPHPRSPDAPPAVPAQAGVLVHRGLPGDRATWARRAGRIGGLLVALADAESGGLELPPSLAGRRALWAWSRSVERAVAAAGDADAVVVIHTDDADVLAAAGRDLAAVLRHERDTRRLTGPRDTTAGATTRTPGPTGRLCAILHTQARRQDVAVEQLVAELGRAARILAPGHLRHPSGAGYGAGAAAPGAVLG</sequence>
<comment type="caution">
    <text evidence="2">The sequence shown here is derived from an EMBL/GenBank/DDBJ whole genome shotgun (WGS) entry which is preliminary data.</text>
</comment>
<dbReference type="RefSeq" id="WP_179762625.1">
    <property type="nucleotide sequence ID" value="NZ_BAAAJZ010000011.1"/>
</dbReference>
<accession>A0A852W815</accession>
<evidence type="ECO:0000313" key="2">
    <source>
        <dbReference type="EMBL" id="NYG05093.1"/>
    </source>
</evidence>
<proteinExistence type="predicted"/>
<name>A0A852W815_PSEA5</name>
<evidence type="ECO:0000256" key="1">
    <source>
        <dbReference type="SAM" id="MobiDB-lite"/>
    </source>
</evidence>
<keyword evidence="3" id="KW-1185">Reference proteome</keyword>
<feature type="region of interest" description="Disordered" evidence="1">
    <location>
        <begin position="118"/>
        <end position="139"/>
    </location>
</feature>
<evidence type="ECO:0000313" key="3">
    <source>
        <dbReference type="Proteomes" id="UP000549695"/>
    </source>
</evidence>
<organism evidence="2 3">
    <name type="scientific">Pseudonocardia alni</name>
    <name type="common">Amycolata alni</name>
    <dbReference type="NCBI Taxonomy" id="33907"/>
    <lineage>
        <taxon>Bacteria</taxon>
        <taxon>Bacillati</taxon>
        <taxon>Actinomycetota</taxon>
        <taxon>Actinomycetes</taxon>
        <taxon>Pseudonocardiales</taxon>
        <taxon>Pseudonocardiaceae</taxon>
        <taxon>Pseudonocardia</taxon>
    </lineage>
</organism>
<gene>
    <name evidence="2" type="ORF">HDA37_005378</name>
</gene>
<dbReference type="AlphaFoldDB" id="A0A852W815"/>
<feature type="compositionally biased region" description="Low complexity" evidence="1">
    <location>
        <begin position="123"/>
        <end position="139"/>
    </location>
</feature>
<dbReference type="Proteomes" id="UP000549695">
    <property type="component" value="Unassembled WGS sequence"/>
</dbReference>
<dbReference type="GeneID" id="98055022"/>
<protein>
    <submittedName>
        <fullName evidence="2">Uncharacterized protein</fullName>
    </submittedName>
</protein>
<dbReference type="EMBL" id="JACCCZ010000001">
    <property type="protein sequence ID" value="NYG05093.1"/>
    <property type="molecule type" value="Genomic_DNA"/>
</dbReference>
<reference evidence="2 3" key="1">
    <citation type="submission" date="2020-07" db="EMBL/GenBank/DDBJ databases">
        <title>Sequencing the genomes of 1000 actinobacteria strains.</title>
        <authorList>
            <person name="Klenk H.-P."/>
        </authorList>
    </citation>
    <scope>NUCLEOTIDE SEQUENCE [LARGE SCALE GENOMIC DNA]</scope>
    <source>
        <strain evidence="2 3">DSM 44749</strain>
    </source>
</reference>